<proteinExistence type="predicted"/>
<gene>
    <name evidence="1" type="ORF">Rcae01_01714</name>
</gene>
<name>A0ABP9VM40_9BACT</name>
<comment type="caution">
    <text evidence="1">The sequence shown here is derived from an EMBL/GenBank/DDBJ whole genome shotgun (WGS) entry which is preliminary data.</text>
</comment>
<evidence type="ECO:0000313" key="2">
    <source>
        <dbReference type="Proteomes" id="UP001416858"/>
    </source>
</evidence>
<organism evidence="1 2">
    <name type="scientific">Novipirellula caenicola</name>
    <dbReference type="NCBI Taxonomy" id="1536901"/>
    <lineage>
        <taxon>Bacteria</taxon>
        <taxon>Pseudomonadati</taxon>
        <taxon>Planctomycetota</taxon>
        <taxon>Planctomycetia</taxon>
        <taxon>Pirellulales</taxon>
        <taxon>Pirellulaceae</taxon>
        <taxon>Novipirellula</taxon>
    </lineage>
</organism>
<reference evidence="1 2" key="1">
    <citation type="submission" date="2024-02" db="EMBL/GenBank/DDBJ databases">
        <title>Rhodopirellula caenicola NBRC 110016.</title>
        <authorList>
            <person name="Ichikawa N."/>
            <person name="Katano-Makiyama Y."/>
            <person name="Hidaka K."/>
        </authorList>
    </citation>
    <scope>NUCLEOTIDE SEQUENCE [LARGE SCALE GENOMIC DNA]</scope>
    <source>
        <strain evidence="1 2">NBRC 110016</strain>
    </source>
</reference>
<dbReference type="EMBL" id="BAABRO010000003">
    <property type="protein sequence ID" value="GAA5506262.1"/>
    <property type="molecule type" value="Genomic_DNA"/>
</dbReference>
<evidence type="ECO:0008006" key="3">
    <source>
        <dbReference type="Google" id="ProtNLM"/>
    </source>
</evidence>
<dbReference type="Proteomes" id="UP001416858">
    <property type="component" value="Unassembled WGS sequence"/>
</dbReference>
<dbReference type="PROSITE" id="PS51257">
    <property type="entry name" value="PROKAR_LIPOPROTEIN"/>
    <property type="match status" value="1"/>
</dbReference>
<sequence length="54" mass="6179">MVYRHFSMPLALVLLCVVMIAGCERKPQTIKGDEVNDFLAEHPELVEASKDRDY</sequence>
<keyword evidence="2" id="KW-1185">Reference proteome</keyword>
<accession>A0ABP9VM40</accession>
<protein>
    <recommendedName>
        <fullName evidence="3">Secreted protein</fullName>
    </recommendedName>
</protein>
<evidence type="ECO:0000313" key="1">
    <source>
        <dbReference type="EMBL" id="GAA5506262.1"/>
    </source>
</evidence>